<gene>
    <name evidence="1" type="ORF">ACFFUR_01210</name>
</gene>
<keyword evidence="2" id="KW-1185">Reference proteome</keyword>
<name>A0ABV5J0R8_9BACT</name>
<evidence type="ECO:0000313" key="1">
    <source>
        <dbReference type="EMBL" id="MFB9210411.1"/>
    </source>
</evidence>
<reference evidence="1 2" key="1">
    <citation type="submission" date="2024-09" db="EMBL/GenBank/DDBJ databases">
        <authorList>
            <person name="Sun Q."/>
            <person name="Mori K."/>
        </authorList>
    </citation>
    <scope>NUCLEOTIDE SEQUENCE [LARGE SCALE GENOMIC DNA]</scope>
    <source>
        <strain evidence="1 2">CECT 7682</strain>
    </source>
</reference>
<dbReference type="Proteomes" id="UP001589654">
    <property type="component" value="Unassembled WGS sequence"/>
</dbReference>
<accession>A0ABV5J0R8</accession>
<comment type="caution">
    <text evidence="1">The sequence shown here is derived from an EMBL/GenBank/DDBJ whole genome shotgun (WGS) entry which is preliminary data.</text>
</comment>
<dbReference type="EMBL" id="JBHMEW010000008">
    <property type="protein sequence ID" value="MFB9210411.1"/>
    <property type="molecule type" value="Genomic_DNA"/>
</dbReference>
<dbReference type="RefSeq" id="WP_379945314.1">
    <property type="nucleotide sequence ID" value="NZ_JBHMEW010000008.1"/>
</dbReference>
<protein>
    <submittedName>
        <fullName evidence="1">Uncharacterized protein</fullName>
    </submittedName>
</protein>
<evidence type="ECO:0000313" key="2">
    <source>
        <dbReference type="Proteomes" id="UP001589654"/>
    </source>
</evidence>
<sequence length="179" mass="19705">MKKAADPEKVANGVNWVFSAVSNFLKIRKKEQGVNTPAPLPPEPEAEHGELPAEIDDLEVEAKSTAVNAIAKKLEQEEAIPLEKGVPLLDLKDFEMDQLASETESLLKQISTYLNNLHFEEEKAAQFGGVTFAPPIVMNTIRIQQQEVAKRVVRLNQCMQKAYGVAAPDLEVLIAASQN</sequence>
<proteinExistence type="predicted"/>
<organism evidence="1 2">
    <name type="scientific">Echinicola jeungdonensis</name>
    <dbReference type="NCBI Taxonomy" id="709343"/>
    <lineage>
        <taxon>Bacteria</taxon>
        <taxon>Pseudomonadati</taxon>
        <taxon>Bacteroidota</taxon>
        <taxon>Cytophagia</taxon>
        <taxon>Cytophagales</taxon>
        <taxon>Cyclobacteriaceae</taxon>
        <taxon>Echinicola</taxon>
    </lineage>
</organism>